<protein>
    <submittedName>
        <fullName evidence="8">LTA synthase family protein</fullName>
    </submittedName>
</protein>
<dbReference type="Proteomes" id="UP000464480">
    <property type="component" value="Chromosome"/>
</dbReference>
<sequence>MAKRKVFVNNLQGPPRTRLLALATLVLVIPLLVRALLGWSSPYGYLSDLALGSLLVLVLHRRAWWLALPVLLAWAALWVASAELVSAVGRLPNSADLGYLFDPQFMENSTGGGLAHAWLPVLLAGGLLAWLASAWHSRRQSGEKLPRKAWAVPALLFAAHWGSQHLAPSDADQWRQYNLPHQLLTAATGDLQRKVQHWAGQTPIVTPLPSAGLTQHDLSGQSLLTAPGRARNLLLITLEGIPGAYVRPNRQALHSRFDEDLMPKLSHWAERGMNTPDYVLHTHQTIRGLYAMLCGDYDKLANGTPKGVELLTQQQRNQACLPAQLRQAGFTTHYLQGAGLRFMAKDRIMPHIGFDSVHGLEWFSNNNYLEFPWGKDDRAFFEGALDYVGQLRQQDRPWMLTLLTVGTHQPYSAPEEYLQRYDTAKQAAVAYLDDAIGAFLDNLDRQGVLKDTLVVITSDESHGIDGVRLASSWGFNLTLAPEQAELPRIKNGTYGHIDLATSLLDYFALPIPVALGGRSLYRDYDSGREMISYTNGMLRYHDGKGIFTECDFQQRCRRYDSPGFIADKARYLGPGDGTLGAQIGALAGVLDQSLLQTPLNLRYQFGGPSAIQLQARIRDDWADNLIGAQYLEMPEGSHTRVRIKVRSLDPQHAAYIQLKAKELEQDVPLGLPEEIRVTADKPLEMEFGFDNPTMRKAFSFHLLGYGGGEVEVSDFSVITALPGEEEPLEDLSDGHIAQSS</sequence>
<gene>
    <name evidence="8" type="ORF">C2H86_13575</name>
</gene>
<accession>A0A6I6XVK8</accession>
<feature type="transmembrane region" description="Helical" evidence="6">
    <location>
        <begin position="20"/>
        <end position="37"/>
    </location>
</feature>
<keyword evidence="3 6" id="KW-0812">Transmembrane</keyword>
<comment type="subcellular location">
    <subcellularLocation>
        <location evidence="1">Cell membrane</location>
        <topology evidence="1">Multi-pass membrane protein</topology>
    </subcellularLocation>
</comment>
<organism evidence="8 9">
    <name type="scientific">Pseudomonas putida</name>
    <name type="common">Arthrobacter siderocapsulatus</name>
    <dbReference type="NCBI Taxonomy" id="303"/>
    <lineage>
        <taxon>Bacteria</taxon>
        <taxon>Pseudomonadati</taxon>
        <taxon>Pseudomonadota</taxon>
        <taxon>Gammaproteobacteria</taxon>
        <taxon>Pseudomonadales</taxon>
        <taxon>Pseudomonadaceae</taxon>
        <taxon>Pseudomonas</taxon>
    </lineage>
</organism>
<evidence type="ECO:0000256" key="3">
    <source>
        <dbReference type="ARBA" id="ARBA00022692"/>
    </source>
</evidence>
<keyword evidence="2" id="KW-1003">Cell membrane</keyword>
<keyword evidence="4 6" id="KW-1133">Transmembrane helix</keyword>
<feature type="transmembrane region" description="Helical" evidence="6">
    <location>
        <begin position="115"/>
        <end position="135"/>
    </location>
</feature>
<feature type="domain" description="Sulfatase N-terminal" evidence="7">
    <location>
        <begin position="232"/>
        <end position="507"/>
    </location>
</feature>
<dbReference type="PANTHER" id="PTHR47371:SF3">
    <property type="entry name" value="PHOSPHOGLYCEROL TRANSFERASE I"/>
    <property type="match status" value="1"/>
</dbReference>
<dbReference type="GO" id="GO:0005886">
    <property type="term" value="C:plasma membrane"/>
    <property type="evidence" value="ECO:0007669"/>
    <property type="project" value="UniProtKB-SubCell"/>
</dbReference>
<evidence type="ECO:0000313" key="8">
    <source>
        <dbReference type="EMBL" id="QHG65371.1"/>
    </source>
</evidence>
<dbReference type="RefSeq" id="WP_159410708.1">
    <property type="nucleotide sequence ID" value="NZ_CP026115.2"/>
</dbReference>
<dbReference type="InterPro" id="IPR000917">
    <property type="entry name" value="Sulfatase_N"/>
</dbReference>
<evidence type="ECO:0000256" key="4">
    <source>
        <dbReference type="ARBA" id="ARBA00022989"/>
    </source>
</evidence>
<feature type="transmembrane region" description="Helical" evidence="6">
    <location>
        <begin position="66"/>
        <end position="88"/>
    </location>
</feature>
<dbReference type="Gene3D" id="3.40.720.10">
    <property type="entry name" value="Alkaline Phosphatase, subunit A"/>
    <property type="match status" value="1"/>
</dbReference>
<evidence type="ECO:0000256" key="1">
    <source>
        <dbReference type="ARBA" id="ARBA00004651"/>
    </source>
</evidence>
<reference evidence="8 9" key="1">
    <citation type="submission" date="2020-02" db="EMBL/GenBank/DDBJ databases">
        <title>Pseudomonas Putida W5 Complete Genome Assembly.</title>
        <authorList>
            <person name="Yuan Z.-C."/>
            <person name="Shaw G.A."/>
            <person name="Cusano A.D."/>
            <person name="Caddey B.J."/>
            <person name="Weselowski B.J."/>
        </authorList>
    </citation>
    <scope>NUCLEOTIDE SEQUENCE [LARGE SCALE GENOMIC DNA]</scope>
    <source>
        <strain evidence="8 9">W5</strain>
    </source>
</reference>
<dbReference type="Pfam" id="PF00884">
    <property type="entry name" value="Sulfatase"/>
    <property type="match status" value="1"/>
</dbReference>
<keyword evidence="5 6" id="KW-0472">Membrane</keyword>
<proteinExistence type="predicted"/>
<name>A0A6I6XVK8_PSEPU</name>
<evidence type="ECO:0000259" key="7">
    <source>
        <dbReference type="Pfam" id="PF00884"/>
    </source>
</evidence>
<dbReference type="InterPro" id="IPR017850">
    <property type="entry name" value="Alkaline_phosphatase_core_sf"/>
</dbReference>
<evidence type="ECO:0000313" key="9">
    <source>
        <dbReference type="Proteomes" id="UP000464480"/>
    </source>
</evidence>
<dbReference type="EMBL" id="CP026115">
    <property type="protein sequence ID" value="QHG65371.1"/>
    <property type="molecule type" value="Genomic_DNA"/>
</dbReference>
<dbReference type="AlphaFoldDB" id="A0A6I6XVK8"/>
<evidence type="ECO:0000256" key="2">
    <source>
        <dbReference type="ARBA" id="ARBA00022475"/>
    </source>
</evidence>
<evidence type="ECO:0000256" key="5">
    <source>
        <dbReference type="ARBA" id="ARBA00023136"/>
    </source>
</evidence>
<dbReference type="PANTHER" id="PTHR47371">
    <property type="entry name" value="LIPOTEICHOIC ACID SYNTHASE"/>
    <property type="match status" value="1"/>
</dbReference>
<dbReference type="CDD" id="cd16015">
    <property type="entry name" value="LTA_synthase"/>
    <property type="match status" value="1"/>
</dbReference>
<dbReference type="SUPFAM" id="SSF53649">
    <property type="entry name" value="Alkaline phosphatase-like"/>
    <property type="match status" value="1"/>
</dbReference>
<evidence type="ECO:0000256" key="6">
    <source>
        <dbReference type="SAM" id="Phobius"/>
    </source>
</evidence>
<dbReference type="InterPro" id="IPR050448">
    <property type="entry name" value="OpgB/LTA_synthase_biosynth"/>
</dbReference>